<proteinExistence type="predicted"/>
<reference evidence="2 3" key="1">
    <citation type="journal article" date="2015" name="Genome Announc.">
        <title>Draft Genome Sequence of Burkholderia sp. Strain PML1(12), an Ectomycorrhizosphere-Inhabiting Bacterium with Effective Mineral-Weathering Ability.</title>
        <authorList>
            <person name="Uroz S."/>
            <person name="Oger P."/>
        </authorList>
    </citation>
    <scope>NUCLEOTIDE SEQUENCE [LARGE SCALE GENOMIC DNA]</scope>
    <source>
        <strain evidence="3">PML1(12)</strain>
    </source>
</reference>
<dbReference type="Proteomes" id="UP000035963">
    <property type="component" value="Unassembled WGS sequence"/>
</dbReference>
<evidence type="ECO:0000313" key="3">
    <source>
        <dbReference type="Proteomes" id="UP000035963"/>
    </source>
</evidence>
<keyword evidence="3" id="KW-1185">Reference proteome</keyword>
<feature type="region of interest" description="Disordered" evidence="1">
    <location>
        <begin position="1"/>
        <end position="20"/>
    </location>
</feature>
<accession>A0A0J1FR36</accession>
<protein>
    <submittedName>
        <fullName evidence="2">Uncharacterized protein</fullName>
    </submittedName>
</protein>
<dbReference type="PATRIC" id="fig|908627.4.peg.7115"/>
<comment type="caution">
    <text evidence="2">The sequence shown here is derived from an EMBL/GenBank/DDBJ whole genome shotgun (WGS) entry which is preliminary data.</text>
</comment>
<gene>
    <name evidence="2" type="ORF">EOS_31920</name>
</gene>
<dbReference type="AlphaFoldDB" id="A0A0J1FR36"/>
<name>A0A0J1FR36_9BURK</name>
<organism evidence="2 3">
    <name type="scientific">Caballeronia mineralivorans PML1(12)</name>
    <dbReference type="NCBI Taxonomy" id="908627"/>
    <lineage>
        <taxon>Bacteria</taxon>
        <taxon>Pseudomonadati</taxon>
        <taxon>Pseudomonadota</taxon>
        <taxon>Betaproteobacteria</taxon>
        <taxon>Burkholderiales</taxon>
        <taxon>Burkholderiaceae</taxon>
        <taxon>Caballeronia</taxon>
    </lineage>
</organism>
<evidence type="ECO:0000256" key="1">
    <source>
        <dbReference type="SAM" id="MobiDB-lite"/>
    </source>
</evidence>
<evidence type="ECO:0000313" key="2">
    <source>
        <dbReference type="EMBL" id="KLU22213.1"/>
    </source>
</evidence>
<sequence length="193" mass="22129">MQLKRPSSEPNHAEFSVENDGEELSELAVRPIAFLYVGELHLIDLRKPEPQYQPPLHNVYIPVVDAFEPFEEFPGQYKGKLFKTLTIDEKAFNDRVEAFANSDGKNLNTYMLYFAVVDYKDKFGTRHRKVFDITAEQHELDESTGQRLVATYESSVERRVYVDGYRMKASDLSKIWPSAAKPMSASTPWGTKA</sequence>
<dbReference type="EMBL" id="AEJF01000186">
    <property type="protein sequence ID" value="KLU22213.1"/>
    <property type="molecule type" value="Genomic_DNA"/>
</dbReference>